<feature type="domain" description="tRNA/rRNA methyltransferase SpoU type" evidence="3">
    <location>
        <begin position="8"/>
        <end position="166"/>
    </location>
</feature>
<dbReference type="GO" id="GO:0008173">
    <property type="term" value="F:RNA methyltransferase activity"/>
    <property type="evidence" value="ECO:0007669"/>
    <property type="project" value="InterPro"/>
</dbReference>
<proteinExistence type="predicted"/>
<name>A0A1G2CSA3_9BACT</name>
<dbReference type="InterPro" id="IPR004441">
    <property type="entry name" value="rRNA_MeTrfase_TrmH"/>
</dbReference>
<dbReference type="Pfam" id="PF00588">
    <property type="entry name" value="SpoU_methylase"/>
    <property type="match status" value="1"/>
</dbReference>
<evidence type="ECO:0000313" key="5">
    <source>
        <dbReference type="Proteomes" id="UP000178841"/>
    </source>
</evidence>
<accession>A0A1G2CSA3</accession>
<dbReference type="InterPro" id="IPR001537">
    <property type="entry name" value="SpoU_MeTrfase"/>
</dbReference>
<dbReference type="InterPro" id="IPR029028">
    <property type="entry name" value="Alpha/beta_knot_MTases"/>
</dbReference>
<evidence type="ECO:0000256" key="1">
    <source>
        <dbReference type="ARBA" id="ARBA00022603"/>
    </source>
</evidence>
<gene>
    <name evidence="4" type="ORF">A2648_00440</name>
</gene>
<dbReference type="Gene3D" id="3.40.1280.10">
    <property type="match status" value="1"/>
</dbReference>
<organism evidence="4 5">
    <name type="scientific">Candidatus Lloydbacteria bacterium RIFCSPHIGHO2_01_FULL_41_20</name>
    <dbReference type="NCBI Taxonomy" id="1798657"/>
    <lineage>
        <taxon>Bacteria</taxon>
        <taxon>Candidatus Lloydiibacteriota</taxon>
    </lineage>
</organism>
<reference evidence="4 5" key="1">
    <citation type="journal article" date="2016" name="Nat. Commun.">
        <title>Thousands of microbial genomes shed light on interconnected biogeochemical processes in an aquifer system.</title>
        <authorList>
            <person name="Anantharaman K."/>
            <person name="Brown C.T."/>
            <person name="Hug L.A."/>
            <person name="Sharon I."/>
            <person name="Castelle C.J."/>
            <person name="Probst A.J."/>
            <person name="Thomas B.C."/>
            <person name="Singh A."/>
            <person name="Wilkins M.J."/>
            <person name="Karaoz U."/>
            <person name="Brodie E.L."/>
            <person name="Williams K.H."/>
            <person name="Hubbard S.S."/>
            <person name="Banfield J.F."/>
        </authorList>
    </citation>
    <scope>NUCLEOTIDE SEQUENCE [LARGE SCALE GENOMIC DNA]</scope>
</reference>
<dbReference type="GO" id="GO:0006396">
    <property type="term" value="P:RNA processing"/>
    <property type="evidence" value="ECO:0007669"/>
    <property type="project" value="InterPro"/>
</dbReference>
<evidence type="ECO:0000256" key="2">
    <source>
        <dbReference type="ARBA" id="ARBA00022679"/>
    </source>
</evidence>
<dbReference type="PANTHER" id="PTHR46429">
    <property type="entry name" value="23S RRNA (GUANOSINE-2'-O-)-METHYLTRANSFERASE RLMB"/>
    <property type="match status" value="1"/>
</dbReference>
<keyword evidence="1" id="KW-0489">Methyltransferase</keyword>
<dbReference type="InterPro" id="IPR029026">
    <property type="entry name" value="tRNA_m1G_MTases_N"/>
</dbReference>
<dbReference type="Proteomes" id="UP000178841">
    <property type="component" value="Unassembled WGS sequence"/>
</dbReference>
<evidence type="ECO:0000313" key="4">
    <source>
        <dbReference type="EMBL" id="OGZ04256.1"/>
    </source>
</evidence>
<comment type="caution">
    <text evidence="4">The sequence shown here is derived from an EMBL/GenBank/DDBJ whole genome shotgun (WGS) entry which is preliminary data.</text>
</comment>
<dbReference type="AlphaFoldDB" id="A0A1G2CSA3"/>
<dbReference type="STRING" id="1798657.A2648_00440"/>
<dbReference type="GO" id="GO:0005829">
    <property type="term" value="C:cytosol"/>
    <property type="evidence" value="ECO:0007669"/>
    <property type="project" value="TreeGrafter"/>
</dbReference>
<dbReference type="GO" id="GO:0003723">
    <property type="term" value="F:RNA binding"/>
    <property type="evidence" value="ECO:0007669"/>
    <property type="project" value="InterPro"/>
</dbReference>
<sequence>MSRNRNVIYLILHDIRSVHNVGAIFRTAEGAGVSRIILSGYTPGPLDRFGRERSDFKKSALGAEKLVSFEQTYNISATLSDLKKKRFYIIALEQDKNAVDYKKVKIKNKTAVLVGNEVRGIPKNILKKCDIVAEIPMRGKLARNRRRDDVGKESLNISVAVGIALFRFFDL</sequence>
<dbReference type="PANTHER" id="PTHR46429:SF1">
    <property type="entry name" value="23S RRNA (GUANOSINE-2'-O-)-METHYLTRANSFERASE RLMB"/>
    <property type="match status" value="1"/>
</dbReference>
<keyword evidence="2" id="KW-0808">Transferase</keyword>
<evidence type="ECO:0000259" key="3">
    <source>
        <dbReference type="Pfam" id="PF00588"/>
    </source>
</evidence>
<dbReference type="EMBL" id="MHLH01000009">
    <property type="protein sequence ID" value="OGZ04256.1"/>
    <property type="molecule type" value="Genomic_DNA"/>
</dbReference>
<dbReference type="SUPFAM" id="SSF75217">
    <property type="entry name" value="alpha/beta knot"/>
    <property type="match status" value="1"/>
</dbReference>
<dbReference type="GO" id="GO:0032259">
    <property type="term" value="P:methylation"/>
    <property type="evidence" value="ECO:0007669"/>
    <property type="project" value="UniProtKB-KW"/>
</dbReference>
<protein>
    <recommendedName>
        <fullName evidence="3">tRNA/rRNA methyltransferase SpoU type domain-containing protein</fullName>
    </recommendedName>
</protein>